<geneLocation type="plasmid" evidence="2 3">
    <name>unnamed1</name>
</geneLocation>
<proteinExistence type="predicted"/>
<name>A0A7H8N0B5_STRMI</name>
<sequence>MTRDNVPIPAQPSGSAPAPPPSGAPPVQPADPAPAVRQAAIGADVPAAIVRGAAQGAAHGTARTFSARLTEEFLADPPDWARTLGSFVKGLWD</sequence>
<feature type="compositionally biased region" description="Pro residues" evidence="1">
    <location>
        <begin position="17"/>
        <end position="32"/>
    </location>
</feature>
<dbReference type="RefSeq" id="WP_176145799.1">
    <property type="nucleotide sequence ID" value="NZ_CP054927.1"/>
</dbReference>
<evidence type="ECO:0000256" key="1">
    <source>
        <dbReference type="SAM" id="MobiDB-lite"/>
    </source>
</evidence>
<dbReference type="EMBL" id="CP054927">
    <property type="protein sequence ID" value="QKW47927.1"/>
    <property type="molecule type" value="Genomic_DNA"/>
</dbReference>
<dbReference type="AlphaFoldDB" id="A0A7H8N0B5"/>
<organism evidence="2 3">
    <name type="scientific">Streptomyces microflavus</name>
    <name type="common">Streptomyces lipmanii</name>
    <dbReference type="NCBI Taxonomy" id="1919"/>
    <lineage>
        <taxon>Bacteria</taxon>
        <taxon>Bacillati</taxon>
        <taxon>Actinomycetota</taxon>
        <taxon>Actinomycetes</taxon>
        <taxon>Kitasatosporales</taxon>
        <taxon>Streptomycetaceae</taxon>
        <taxon>Streptomyces</taxon>
    </lineage>
</organism>
<dbReference type="GeneID" id="87636679"/>
<evidence type="ECO:0000313" key="3">
    <source>
        <dbReference type="Proteomes" id="UP000509345"/>
    </source>
</evidence>
<feature type="region of interest" description="Disordered" evidence="1">
    <location>
        <begin position="1"/>
        <end position="36"/>
    </location>
</feature>
<evidence type="ECO:0000313" key="2">
    <source>
        <dbReference type="EMBL" id="QKW47927.1"/>
    </source>
</evidence>
<accession>A0A7H8N0B5</accession>
<feature type="compositionally biased region" description="Low complexity" evidence="1">
    <location>
        <begin position="7"/>
        <end position="16"/>
    </location>
</feature>
<dbReference type="Proteomes" id="UP000509345">
    <property type="component" value="Plasmid unnamed1"/>
</dbReference>
<keyword evidence="2" id="KW-0614">Plasmid</keyword>
<reference evidence="2 3" key="1">
    <citation type="submission" date="2020-06" db="EMBL/GenBank/DDBJ databases">
        <title>Genome mining for natural products.</title>
        <authorList>
            <person name="Zhang B."/>
            <person name="Shi J."/>
            <person name="Ge H."/>
        </authorList>
    </citation>
    <scope>NUCLEOTIDE SEQUENCE [LARGE SCALE GENOMIC DNA]</scope>
    <source>
        <strain evidence="2 3">NA06532</strain>
        <plasmid evidence="2 3">unnamed1</plasmid>
    </source>
</reference>
<protein>
    <submittedName>
        <fullName evidence="2">Uncharacterized protein</fullName>
    </submittedName>
</protein>
<gene>
    <name evidence="2" type="ORF">HUT09_36040</name>
</gene>